<reference evidence="1" key="1">
    <citation type="submission" date="2020-06" db="EMBL/GenBank/DDBJ databases">
        <title>WGS assembly of Ceratodon purpureus strain R40.</title>
        <authorList>
            <person name="Carey S.B."/>
            <person name="Jenkins J."/>
            <person name="Shu S."/>
            <person name="Lovell J.T."/>
            <person name="Sreedasyam A."/>
            <person name="Maumus F."/>
            <person name="Tiley G.P."/>
            <person name="Fernandez-Pozo N."/>
            <person name="Barry K."/>
            <person name="Chen C."/>
            <person name="Wang M."/>
            <person name="Lipzen A."/>
            <person name="Daum C."/>
            <person name="Saski C.A."/>
            <person name="Payton A.C."/>
            <person name="Mcbreen J.C."/>
            <person name="Conrad R.E."/>
            <person name="Kollar L.M."/>
            <person name="Olsson S."/>
            <person name="Huttunen S."/>
            <person name="Landis J.B."/>
            <person name="Wickett N.J."/>
            <person name="Johnson M.G."/>
            <person name="Rensing S.A."/>
            <person name="Grimwood J."/>
            <person name="Schmutz J."/>
            <person name="Mcdaniel S.F."/>
        </authorList>
    </citation>
    <scope>NUCLEOTIDE SEQUENCE</scope>
    <source>
        <strain evidence="1">R40</strain>
    </source>
</reference>
<name>A0A8T0HYA8_CERPU</name>
<dbReference type="AlphaFoldDB" id="A0A8T0HYA8"/>
<proteinExistence type="predicted"/>
<sequence length="45" mass="4942">MKPFSDGSMASEINLIVPARPLSTTGLLLDAFLLKLAQHQFLDIQ</sequence>
<dbReference type="EMBL" id="CM026425">
    <property type="protein sequence ID" value="KAG0575651.1"/>
    <property type="molecule type" value="Genomic_DNA"/>
</dbReference>
<evidence type="ECO:0000313" key="1">
    <source>
        <dbReference type="EMBL" id="KAG0575651.1"/>
    </source>
</evidence>
<organism evidence="1 2">
    <name type="scientific">Ceratodon purpureus</name>
    <name type="common">Fire moss</name>
    <name type="synonym">Dicranum purpureum</name>
    <dbReference type="NCBI Taxonomy" id="3225"/>
    <lineage>
        <taxon>Eukaryota</taxon>
        <taxon>Viridiplantae</taxon>
        <taxon>Streptophyta</taxon>
        <taxon>Embryophyta</taxon>
        <taxon>Bryophyta</taxon>
        <taxon>Bryophytina</taxon>
        <taxon>Bryopsida</taxon>
        <taxon>Dicranidae</taxon>
        <taxon>Pseudoditrichales</taxon>
        <taxon>Ditrichaceae</taxon>
        <taxon>Ceratodon</taxon>
    </lineage>
</organism>
<comment type="caution">
    <text evidence="1">The sequence shown here is derived from an EMBL/GenBank/DDBJ whole genome shotgun (WGS) entry which is preliminary data.</text>
</comment>
<accession>A0A8T0HYA8</accession>
<evidence type="ECO:0000313" key="2">
    <source>
        <dbReference type="Proteomes" id="UP000822688"/>
    </source>
</evidence>
<protein>
    <submittedName>
        <fullName evidence="1">Uncharacterized protein</fullName>
    </submittedName>
</protein>
<dbReference type="Proteomes" id="UP000822688">
    <property type="component" value="Chromosome 5"/>
</dbReference>
<keyword evidence="2" id="KW-1185">Reference proteome</keyword>
<gene>
    <name evidence="1" type="ORF">KC19_5G020600</name>
</gene>